<evidence type="ECO:0000256" key="9">
    <source>
        <dbReference type="ARBA" id="ARBA00023244"/>
    </source>
</evidence>
<proteinExistence type="predicted"/>
<evidence type="ECO:0000256" key="10">
    <source>
        <dbReference type="SAM" id="Phobius"/>
    </source>
</evidence>
<name>A0A418X727_9BURK</name>
<keyword evidence="9" id="KW-0627">Porphyrin biosynthesis</keyword>
<dbReference type="InterPro" id="IPR010817">
    <property type="entry name" value="HemY_N"/>
</dbReference>
<keyword evidence="7 10" id="KW-1133">Transmembrane helix</keyword>
<dbReference type="InterPro" id="IPR011990">
    <property type="entry name" value="TPR-like_helical_dom_sf"/>
</dbReference>
<dbReference type="Pfam" id="PF07219">
    <property type="entry name" value="HemY_N"/>
    <property type="match status" value="1"/>
</dbReference>
<evidence type="ECO:0000313" key="12">
    <source>
        <dbReference type="EMBL" id="RJG08305.1"/>
    </source>
</evidence>
<dbReference type="RefSeq" id="WP_119813215.1">
    <property type="nucleotide sequence ID" value="NZ_QYUP01000197.1"/>
</dbReference>
<evidence type="ECO:0000256" key="1">
    <source>
        <dbReference type="ARBA" id="ARBA00002962"/>
    </source>
</evidence>
<evidence type="ECO:0000256" key="4">
    <source>
        <dbReference type="ARBA" id="ARBA00022475"/>
    </source>
</evidence>
<evidence type="ECO:0000256" key="2">
    <source>
        <dbReference type="ARBA" id="ARBA00004429"/>
    </source>
</evidence>
<keyword evidence="4" id="KW-1003">Cell membrane</keyword>
<organism evidence="12 13">
    <name type="scientific">Massilia cavernae</name>
    <dbReference type="NCBI Taxonomy" id="2320864"/>
    <lineage>
        <taxon>Bacteria</taxon>
        <taxon>Pseudomonadati</taxon>
        <taxon>Pseudomonadota</taxon>
        <taxon>Betaproteobacteria</taxon>
        <taxon>Burkholderiales</taxon>
        <taxon>Oxalobacteraceae</taxon>
        <taxon>Telluria group</taxon>
        <taxon>Massilia</taxon>
    </lineage>
</organism>
<evidence type="ECO:0000259" key="11">
    <source>
        <dbReference type="Pfam" id="PF07219"/>
    </source>
</evidence>
<keyword evidence="5" id="KW-0997">Cell inner membrane</keyword>
<evidence type="ECO:0000256" key="8">
    <source>
        <dbReference type="ARBA" id="ARBA00023136"/>
    </source>
</evidence>
<dbReference type="SUPFAM" id="SSF48452">
    <property type="entry name" value="TPR-like"/>
    <property type="match status" value="1"/>
</dbReference>
<dbReference type="OrthoDB" id="7053339at2"/>
<dbReference type="NCBIfam" id="TIGR00540">
    <property type="entry name" value="TPR_hemY_coli"/>
    <property type="match status" value="1"/>
</dbReference>
<keyword evidence="8 10" id="KW-0472">Membrane</keyword>
<dbReference type="Proteomes" id="UP000284006">
    <property type="component" value="Unassembled WGS sequence"/>
</dbReference>
<dbReference type="GO" id="GO:0042168">
    <property type="term" value="P:heme metabolic process"/>
    <property type="evidence" value="ECO:0007669"/>
    <property type="project" value="InterPro"/>
</dbReference>
<evidence type="ECO:0000256" key="7">
    <source>
        <dbReference type="ARBA" id="ARBA00022989"/>
    </source>
</evidence>
<dbReference type="EMBL" id="QYUP01000197">
    <property type="protein sequence ID" value="RJG08305.1"/>
    <property type="molecule type" value="Genomic_DNA"/>
</dbReference>
<feature type="domain" description="HemY N-terminal" evidence="11">
    <location>
        <begin position="26"/>
        <end position="131"/>
    </location>
</feature>
<feature type="transmembrane region" description="Helical" evidence="10">
    <location>
        <begin position="39"/>
        <end position="59"/>
    </location>
</feature>
<evidence type="ECO:0000256" key="3">
    <source>
        <dbReference type="ARBA" id="ARBA00004744"/>
    </source>
</evidence>
<keyword evidence="6 10" id="KW-0812">Transmembrane</keyword>
<sequence length="398" mass="44106">MRLLLWLVALMAAAIGIAVTARFNPGNVVFFYPPHRIDVSLNFFVVLAALLFGFMYIAVRAFRATVSMPAKVAAYRQRKRERDGNKGLRDALKALFEGRFGHAEKAAARAAELPENAGLAALIGSRAAHRMRQSARRDAWLAGITHDAGLKTARLMTVTELLVDDHQPEAALDAVAELNASGTRHIHALKWAMKANQQARNWPEVLRLVRSLDKHKALHPALSARLRELAYDALLSDSSHDAESIKRVWAAVPSSERVKPYIAARAAQALNARGLHDEARTTAEESLKVEWDDRVVRAYRDAAGQTGSPTLLAQIEHCEEWIKVRPNDAELALTLGSLCLKQKLWGKAQRYLEQALSDATEGRMVREAHLKLAQMHEALDQHAEAAAHYRQCALASIL</sequence>
<protein>
    <submittedName>
        <fullName evidence="12">Heme biosynthesis protein HemY</fullName>
    </submittedName>
</protein>
<gene>
    <name evidence="12" type="ORF">D3872_24535</name>
</gene>
<comment type="caution">
    <text evidence="12">The sequence shown here is derived from an EMBL/GenBank/DDBJ whole genome shotgun (WGS) entry which is preliminary data.</text>
</comment>
<evidence type="ECO:0000256" key="5">
    <source>
        <dbReference type="ARBA" id="ARBA00022519"/>
    </source>
</evidence>
<keyword evidence="13" id="KW-1185">Reference proteome</keyword>
<comment type="function">
    <text evidence="1">Involved in a late step of protoheme IX synthesis.</text>
</comment>
<evidence type="ECO:0000313" key="13">
    <source>
        <dbReference type="Proteomes" id="UP000284006"/>
    </source>
</evidence>
<dbReference type="GO" id="GO:0005886">
    <property type="term" value="C:plasma membrane"/>
    <property type="evidence" value="ECO:0007669"/>
    <property type="project" value="UniProtKB-SubCell"/>
</dbReference>
<dbReference type="AlphaFoldDB" id="A0A418X727"/>
<dbReference type="UniPathway" id="UPA00252"/>
<dbReference type="GO" id="GO:0006779">
    <property type="term" value="P:porphyrin-containing compound biosynthetic process"/>
    <property type="evidence" value="ECO:0007669"/>
    <property type="project" value="UniProtKB-KW"/>
</dbReference>
<comment type="pathway">
    <text evidence="3">Porphyrin-containing compound metabolism; protoheme biosynthesis.</text>
</comment>
<dbReference type="InterPro" id="IPR005254">
    <property type="entry name" value="Heme_biosyn_assoc_TPR_pro"/>
</dbReference>
<accession>A0A418X727</accession>
<evidence type="ECO:0000256" key="6">
    <source>
        <dbReference type="ARBA" id="ARBA00022692"/>
    </source>
</evidence>
<reference evidence="12 13" key="1">
    <citation type="submission" date="2018-09" db="EMBL/GenBank/DDBJ databases">
        <authorList>
            <person name="Zhu H."/>
        </authorList>
    </citation>
    <scope>NUCLEOTIDE SEQUENCE [LARGE SCALE GENOMIC DNA]</scope>
    <source>
        <strain evidence="12 13">K1S02-61</strain>
    </source>
</reference>
<dbReference type="Gene3D" id="1.25.40.10">
    <property type="entry name" value="Tetratricopeptide repeat domain"/>
    <property type="match status" value="1"/>
</dbReference>
<comment type="subcellular location">
    <subcellularLocation>
        <location evidence="2">Cell inner membrane</location>
        <topology evidence="2">Multi-pass membrane protein</topology>
    </subcellularLocation>
</comment>